<organism evidence="1">
    <name type="scientific">Nothobranchius kuhntae</name>
    <name type="common">Beira killifish</name>
    <dbReference type="NCBI Taxonomy" id="321403"/>
    <lineage>
        <taxon>Eukaryota</taxon>
        <taxon>Metazoa</taxon>
        <taxon>Chordata</taxon>
        <taxon>Craniata</taxon>
        <taxon>Vertebrata</taxon>
        <taxon>Euteleostomi</taxon>
        <taxon>Actinopterygii</taxon>
        <taxon>Neopterygii</taxon>
        <taxon>Teleostei</taxon>
        <taxon>Neoteleostei</taxon>
        <taxon>Acanthomorphata</taxon>
        <taxon>Ovalentaria</taxon>
        <taxon>Atherinomorphae</taxon>
        <taxon>Cyprinodontiformes</taxon>
        <taxon>Nothobranchiidae</taxon>
        <taxon>Nothobranchius</taxon>
    </lineage>
</organism>
<sequence length="38" mass="4240">GTFTGRTVDGAVIPYSRDANEQLDEDFKTQFEFLANSV</sequence>
<feature type="non-terminal residue" evidence="1">
    <location>
        <position position="1"/>
    </location>
</feature>
<protein>
    <submittedName>
        <fullName evidence="1">Uncharacterized protein</fullName>
    </submittedName>
</protein>
<gene>
    <name evidence="1" type="primary">Nfu_g_1_000157</name>
</gene>
<dbReference type="EMBL" id="HAED01009666">
    <property type="protein sequence ID" value="SBQ95878.1"/>
    <property type="molecule type" value="Transcribed_RNA"/>
</dbReference>
<name>A0A1A8IFN4_NOTKU</name>
<proteinExistence type="predicted"/>
<reference evidence="1" key="1">
    <citation type="submission" date="2016-05" db="EMBL/GenBank/DDBJ databases">
        <authorList>
            <person name="Lavstsen T."/>
            <person name="Jespersen J.S."/>
        </authorList>
    </citation>
    <scope>NUCLEOTIDE SEQUENCE</scope>
    <source>
        <tissue evidence="1">Brain</tissue>
    </source>
</reference>
<reference evidence="1" key="2">
    <citation type="submission" date="2016-06" db="EMBL/GenBank/DDBJ databases">
        <title>The genome of a short-lived fish provides insights into sex chromosome evolution and the genetic control of aging.</title>
        <authorList>
            <person name="Reichwald K."/>
            <person name="Felder M."/>
            <person name="Petzold A."/>
            <person name="Koch P."/>
            <person name="Groth M."/>
            <person name="Platzer M."/>
        </authorList>
    </citation>
    <scope>NUCLEOTIDE SEQUENCE</scope>
    <source>
        <tissue evidence="1">Brain</tissue>
    </source>
</reference>
<accession>A0A1A8IFN4</accession>
<dbReference type="AlphaFoldDB" id="A0A1A8IFN4"/>
<feature type="non-terminal residue" evidence="1">
    <location>
        <position position="38"/>
    </location>
</feature>
<evidence type="ECO:0000313" key="1">
    <source>
        <dbReference type="EMBL" id="SBQ95878.1"/>
    </source>
</evidence>